<gene>
    <name evidence="2" type="ORF">A2Z22_04605</name>
</gene>
<comment type="caution">
    <text evidence="2">The sequence shown here is derived from an EMBL/GenBank/DDBJ whole genome shotgun (WGS) entry which is preliminary data.</text>
</comment>
<dbReference type="EMBL" id="MGFS01000001">
    <property type="protein sequence ID" value="OGM12426.1"/>
    <property type="molecule type" value="Genomic_DNA"/>
</dbReference>
<protein>
    <submittedName>
        <fullName evidence="2">Uncharacterized protein</fullName>
    </submittedName>
</protein>
<dbReference type="Proteomes" id="UP000177053">
    <property type="component" value="Unassembled WGS sequence"/>
</dbReference>
<evidence type="ECO:0000313" key="2">
    <source>
        <dbReference type="EMBL" id="OGM12426.1"/>
    </source>
</evidence>
<dbReference type="AlphaFoldDB" id="A0A1F7XBN5"/>
<reference evidence="2 3" key="1">
    <citation type="journal article" date="2016" name="Nat. Commun.">
        <title>Thousands of microbial genomes shed light on interconnected biogeochemical processes in an aquifer system.</title>
        <authorList>
            <person name="Anantharaman K."/>
            <person name="Brown C.T."/>
            <person name="Hug L.A."/>
            <person name="Sharon I."/>
            <person name="Castelle C.J."/>
            <person name="Probst A.J."/>
            <person name="Thomas B.C."/>
            <person name="Singh A."/>
            <person name="Wilkins M.J."/>
            <person name="Karaoz U."/>
            <person name="Brodie E.L."/>
            <person name="Williams K.H."/>
            <person name="Hubbard S.S."/>
            <person name="Banfield J.F."/>
        </authorList>
    </citation>
    <scope>NUCLEOTIDE SEQUENCE [LARGE SCALE GENOMIC DNA]</scope>
</reference>
<feature type="signal peptide" evidence="1">
    <location>
        <begin position="1"/>
        <end position="21"/>
    </location>
</feature>
<accession>A0A1F7XBN5</accession>
<evidence type="ECO:0000313" key="3">
    <source>
        <dbReference type="Proteomes" id="UP000177053"/>
    </source>
</evidence>
<organism evidence="2 3">
    <name type="scientific">Candidatus Woesebacteria bacterium RBG_16_34_12</name>
    <dbReference type="NCBI Taxonomy" id="1802480"/>
    <lineage>
        <taxon>Bacteria</taxon>
        <taxon>Candidatus Woeseibacteriota</taxon>
    </lineage>
</organism>
<sequence length="409" mass="44428">MKKILLSLLSIGVVAVGAVLATQAFFSDEEKSTGNVFEAGALDLKIDYKSTYTRDRVVYEGPHWEWKDLTTEKFFELSDVKPGDKGEGTISLHVFDNNAWGCVNLLPTMNDDVSSTEPELKVDVENTDSIFDGELAQNMQFRVWADICDSGDNATGVDSVVARPGDNIYQEGCDRPLTGGTGPITPMSWALADSQHPNVFTGVVEPLLGSHDYYLGVEWGIPDAVGNIIQTDKYMADVSFYVEQSRNNPRFVCRVPTQGEGQSLKLENETPVVGGPWEVIEDEVYANLTWTGDGATFNYSLTGQGLAANTDYALIYYADGWPGNNPGAFIGEGATDGSGNLAFAGNPDLGIDLPMPADGNYAVGAKLWLVLSSDYNSGNPSTGPMTAWQPDKYLFEGNVYIHYNDTDIP</sequence>
<feature type="chain" id="PRO_5009533734" evidence="1">
    <location>
        <begin position="22"/>
        <end position="409"/>
    </location>
</feature>
<evidence type="ECO:0000256" key="1">
    <source>
        <dbReference type="SAM" id="SignalP"/>
    </source>
</evidence>
<keyword evidence="1" id="KW-0732">Signal</keyword>
<proteinExistence type="predicted"/>
<name>A0A1F7XBN5_9BACT</name>